<gene>
    <name evidence="1" type="ORF">METZ01_LOCUS214724</name>
</gene>
<reference evidence="1" key="1">
    <citation type="submission" date="2018-05" db="EMBL/GenBank/DDBJ databases">
        <authorList>
            <person name="Lanie J.A."/>
            <person name="Ng W.-L."/>
            <person name="Kazmierczak K.M."/>
            <person name="Andrzejewski T.M."/>
            <person name="Davidsen T.M."/>
            <person name="Wayne K.J."/>
            <person name="Tettelin H."/>
            <person name="Glass J.I."/>
            <person name="Rusch D."/>
            <person name="Podicherti R."/>
            <person name="Tsui H.-C.T."/>
            <person name="Winkler M.E."/>
        </authorList>
    </citation>
    <scope>NUCLEOTIDE SEQUENCE</scope>
</reference>
<evidence type="ECO:0008006" key="2">
    <source>
        <dbReference type="Google" id="ProtNLM"/>
    </source>
</evidence>
<organism evidence="1">
    <name type="scientific">marine metagenome</name>
    <dbReference type="NCBI Taxonomy" id="408172"/>
    <lineage>
        <taxon>unclassified sequences</taxon>
        <taxon>metagenomes</taxon>
        <taxon>ecological metagenomes</taxon>
    </lineage>
</organism>
<name>A0A382FFX9_9ZZZZ</name>
<proteinExistence type="predicted"/>
<protein>
    <recommendedName>
        <fullName evidence="2">DUF3108 domain-containing protein</fullName>
    </recommendedName>
</protein>
<dbReference type="AlphaFoldDB" id="A0A382FFX9"/>
<feature type="non-terminal residue" evidence="1">
    <location>
        <position position="218"/>
    </location>
</feature>
<dbReference type="EMBL" id="UINC01049738">
    <property type="protein sequence ID" value="SVB61870.1"/>
    <property type="molecule type" value="Genomic_DNA"/>
</dbReference>
<accession>A0A382FFX9</accession>
<evidence type="ECO:0000313" key="1">
    <source>
        <dbReference type="EMBL" id="SVB61870.1"/>
    </source>
</evidence>
<sequence>MTTLGVSLSLLFGSVDTLYYDLTVFGIKCGEIIYHYPENDKLYITARSTGLIDYFFPFRNDYNTSFDTSSYKIQHCKKIIRQGEFKQKLSGKWDASLNKVVYEKLGSFQRPDSCMNLFTFFARLNREHGDLLDTQWFPVEHEGSLFKSRVLIADRVKMEFDGDSILCNHFRLDLIPSNNQIKMLDRSDYFSQNITRPEAIKQIWVEQKSPGRIMEASV</sequence>